<reference evidence="5 6" key="1">
    <citation type="submission" date="2015-07" db="EMBL/GenBank/DDBJ databases">
        <title>The genome of Dufourea novaeangliae.</title>
        <authorList>
            <person name="Pan H."/>
            <person name="Kapheim K."/>
        </authorList>
    </citation>
    <scope>NUCLEOTIDE SEQUENCE [LARGE SCALE GENOMIC DNA]</scope>
    <source>
        <strain evidence="5">0120121106</strain>
        <tissue evidence="5">Whole body</tissue>
    </source>
</reference>
<dbReference type="PROSITE" id="PS00233">
    <property type="entry name" value="CHIT_BIND_RR_1"/>
    <property type="match status" value="2"/>
</dbReference>
<evidence type="ECO:0000313" key="6">
    <source>
        <dbReference type="Proteomes" id="UP000076502"/>
    </source>
</evidence>
<feature type="compositionally biased region" description="Low complexity" evidence="3">
    <location>
        <begin position="321"/>
        <end position="330"/>
    </location>
</feature>
<dbReference type="AlphaFoldDB" id="A0A154P5S5"/>
<dbReference type="OrthoDB" id="10071059at2759"/>
<feature type="chain" id="PRO_5007599257" evidence="4">
    <location>
        <begin position="24"/>
        <end position="412"/>
    </location>
</feature>
<dbReference type="PANTHER" id="PTHR12236">
    <property type="entry name" value="STRUCTURAL CONTITUENT OF CUTICLE"/>
    <property type="match status" value="1"/>
</dbReference>
<feature type="compositionally biased region" description="Basic and acidic residues" evidence="3">
    <location>
        <begin position="331"/>
        <end position="341"/>
    </location>
</feature>
<evidence type="ECO:0000313" key="5">
    <source>
        <dbReference type="EMBL" id="KZC07279.1"/>
    </source>
</evidence>
<feature type="compositionally biased region" description="Low complexity" evidence="3">
    <location>
        <begin position="342"/>
        <end position="352"/>
    </location>
</feature>
<dbReference type="InterPro" id="IPR000618">
    <property type="entry name" value="Insect_cuticle"/>
</dbReference>
<dbReference type="GO" id="GO:0042302">
    <property type="term" value="F:structural constituent of cuticle"/>
    <property type="evidence" value="ECO:0007669"/>
    <property type="project" value="UniProtKB-UniRule"/>
</dbReference>
<dbReference type="GO" id="GO:0031012">
    <property type="term" value="C:extracellular matrix"/>
    <property type="evidence" value="ECO:0007669"/>
    <property type="project" value="TreeGrafter"/>
</dbReference>
<proteinExistence type="predicted"/>
<dbReference type="InterPro" id="IPR031311">
    <property type="entry name" value="CHIT_BIND_RR_consensus"/>
</dbReference>
<evidence type="ECO:0000256" key="4">
    <source>
        <dbReference type="SAM" id="SignalP"/>
    </source>
</evidence>
<dbReference type="STRING" id="178035.A0A154P5S5"/>
<dbReference type="GO" id="GO:0005615">
    <property type="term" value="C:extracellular space"/>
    <property type="evidence" value="ECO:0007669"/>
    <property type="project" value="TreeGrafter"/>
</dbReference>
<gene>
    <name evidence="5" type="ORF">WN55_07690</name>
</gene>
<dbReference type="PRINTS" id="PR00947">
    <property type="entry name" value="CUTICLE"/>
</dbReference>
<evidence type="ECO:0000256" key="3">
    <source>
        <dbReference type="SAM" id="MobiDB-lite"/>
    </source>
</evidence>
<dbReference type="PROSITE" id="PS51155">
    <property type="entry name" value="CHIT_BIND_RR_2"/>
    <property type="match status" value="2"/>
</dbReference>
<dbReference type="Proteomes" id="UP000076502">
    <property type="component" value="Unassembled WGS sequence"/>
</dbReference>
<feature type="region of interest" description="Disordered" evidence="3">
    <location>
        <begin position="321"/>
        <end position="352"/>
    </location>
</feature>
<keyword evidence="1 2" id="KW-0193">Cuticle</keyword>
<sequence>KVIIMMAIAVITVCSGGVVPLHGLPPVAKLAAVDPGLNYDPHPQYTYAYDVQDTLTGDSKSQHESRNGDVVSGSYSFIEADGTRRIVEYTADPVNGFNAVVHREPVAVIKPAVKLIVLLSLAVVAKAAVVPVAAPLVAAVPAKLEDLDTVPQYSFAYDVQDAVTGDSKAQYETRSGDIVQGSYSLIEADGTRRIVQYTADPINGFNAVVSREPVTAVAALAAPLVPYAPAIAPSVGAAPILPAAAGPAPSIPANGPDSDVEVVEARSGPLRAAPSREEQLRQQQEQQLQQLKELERQQLEQQQQQLRQLQQLQQQSRLQFQQQQRQQPQRTEQRLEMKENQEQPQRLQQAQEAPIRAVAAPVQIPVKAQRLIGVPDARAFNSYPVAYYSTYSSPLAYAAPLGYTPAAAAAIL</sequence>
<evidence type="ECO:0000256" key="2">
    <source>
        <dbReference type="PROSITE-ProRule" id="PRU00497"/>
    </source>
</evidence>
<feature type="signal peptide" evidence="4">
    <location>
        <begin position="1"/>
        <end position="23"/>
    </location>
</feature>
<keyword evidence="4" id="KW-0732">Signal</keyword>
<dbReference type="InterPro" id="IPR051217">
    <property type="entry name" value="Insect_Cuticle_Struc_Prot"/>
</dbReference>
<keyword evidence="6" id="KW-1185">Reference proteome</keyword>
<organism evidence="5 6">
    <name type="scientific">Dufourea novaeangliae</name>
    <name type="common">Sweat bee</name>
    <dbReference type="NCBI Taxonomy" id="178035"/>
    <lineage>
        <taxon>Eukaryota</taxon>
        <taxon>Metazoa</taxon>
        <taxon>Ecdysozoa</taxon>
        <taxon>Arthropoda</taxon>
        <taxon>Hexapoda</taxon>
        <taxon>Insecta</taxon>
        <taxon>Pterygota</taxon>
        <taxon>Neoptera</taxon>
        <taxon>Endopterygota</taxon>
        <taxon>Hymenoptera</taxon>
        <taxon>Apocrita</taxon>
        <taxon>Aculeata</taxon>
        <taxon>Apoidea</taxon>
        <taxon>Anthophila</taxon>
        <taxon>Halictidae</taxon>
        <taxon>Rophitinae</taxon>
        <taxon>Dufourea</taxon>
    </lineage>
</organism>
<feature type="non-terminal residue" evidence="5">
    <location>
        <position position="1"/>
    </location>
</feature>
<dbReference type="EMBL" id="KQ434823">
    <property type="protein sequence ID" value="KZC07279.1"/>
    <property type="molecule type" value="Genomic_DNA"/>
</dbReference>
<evidence type="ECO:0000256" key="1">
    <source>
        <dbReference type="ARBA" id="ARBA00022460"/>
    </source>
</evidence>
<dbReference type="PANTHER" id="PTHR12236:SF95">
    <property type="entry name" value="CUTICULAR PROTEIN 76BD, ISOFORM C-RELATED"/>
    <property type="match status" value="1"/>
</dbReference>
<protein>
    <submittedName>
        <fullName evidence="5">Larval cuticle protein A2B</fullName>
    </submittedName>
</protein>
<accession>A0A154P5S5</accession>
<name>A0A154P5S5_DUFNO</name>
<dbReference type="Pfam" id="PF00379">
    <property type="entry name" value="Chitin_bind_4"/>
    <property type="match status" value="2"/>
</dbReference>